<name>A0A1A9WU97_9MUSC</name>
<dbReference type="InterPro" id="IPR048491">
    <property type="entry name" value="XMAP215_CLASP_TOG"/>
</dbReference>
<keyword evidence="2" id="KW-0963">Cytoplasm</keyword>
<dbReference type="Proteomes" id="UP000091820">
    <property type="component" value="Unassembled WGS sequence"/>
</dbReference>
<dbReference type="Gene3D" id="1.25.10.10">
    <property type="entry name" value="Leucine-rich Repeat Variant"/>
    <property type="match status" value="1"/>
</dbReference>
<dbReference type="GO" id="GO:0007051">
    <property type="term" value="P:spindle organization"/>
    <property type="evidence" value="ECO:0007669"/>
    <property type="project" value="InterPro"/>
</dbReference>
<dbReference type="EnsemblMetazoa" id="GBRI032350-RA">
    <property type="protein sequence ID" value="GBRI032350-PA"/>
    <property type="gene ID" value="GBRI032350"/>
</dbReference>
<evidence type="ECO:0000313" key="4">
    <source>
        <dbReference type="EnsemblMetazoa" id="GBRI032350-PA"/>
    </source>
</evidence>
<dbReference type="InterPro" id="IPR011989">
    <property type="entry name" value="ARM-like"/>
</dbReference>
<keyword evidence="5" id="KW-1185">Reference proteome</keyword>
<sequence>MRSCRLLKDIFVENSEHAGKTVGDVQKCPAAQKAKTKDLPIQLTLMYVKIENQEAIMKKLIKGMDHKNPKIVAACVAATSLALKEFDSKMDWACNETANIYTPSSYHQGI</sequence>
<dbReference type="InterPro" id="IPR045110">
    <property type="entry name" value="XMAP215"/>
</dbReference>
<evidence type="ECO:0000256" key="2">
    <source>
        <dbReference type="ARBA" id="ARBA00022490"/>
    </source>
</evidence>
<dbReference type="Pfam" id="PF21041">
    <property type="entry name" value="XMAP215_CLASP_TOG"/>
    <property type="match status" value="1"/>
</dbReference>
<dbReference type="GO" id="GO:0051010">
    <property type="term" value="F:microtubule plus-end binding"/>
    <property type="evidence" value="ECO:0007669"/>
    <property type="project" value="InterPro"/>
</dbReference>
<comment type="subcellular location">
    <subcellularLocation>
        <location evidence="1">Cytoplasm</location>
    </subcellularLocation>
</comment>
<accession>A0A1A9WU97</accession>
<protein>
    <recommendedName>
        <fullName evidence="3">XMAP215/Dis1/CLASP TOG domain-containing protein</fullName>
    </recommendedName>
</protein>
<dbReference type="GO" id="GO:0005737">
    <property type="term" value="C:cytoplasm"/>
    <property type="evidence" value="ECO:0007669"/>
    <property type="project" value="UniProtKB-SubCell"/>
</dbReference>
<dbReference type="GO" id="GO:0061863">
    <property type="term" value="F:microtubule plus end polymerase"/>
    <property type="evidence" value="ECO:0007669"/>
    <property type="project" value="InterPro"/>
</dbReference>
<dbReference type="STRING" id="37001.A0A1A9WU97"/>
<evidence type="ECO:0000313" key="5">
    <source>
        <dbReference type="Proteomes" id="UP000091820"/>
    </source>
</evidence>
<reference evidence="4" key="2">
    <citation type="submission" date="2020-05" db="UniProtKB">
        <authorList>
            <consortium name="EnsemblMetazoa"/>
        </authorList>
    </citation>
    <scope>IDENTIFICATION</scope>
    <source>
        <strain evidence="4">IAEA</strain>
    </source>
</reference>
<dbReference type="AlphaFoldDB" id="A0A1A9WU97"/>
<proteinExistence type="predicted"/>
<reference evidence="5" key="1">
    <citation type="submission" date="2014-03" db="EMBL/GenBank/DDBJ databases">
        <authorList>
            <person name="Aksoy S."/>
            <person name="Warren W."/>
            <person name="Wilson R.K."/>
        </authorList>
    </citation>
    <scope>NUCLEOTIDE SEQUENCE [LARGE SCALE GENOMIC DNA]</scope>
    <source>
        <strain evidence="5">IAEA</strain>
    </source>
</reference>
<organism evidence="4 5">
    <name type="scientific">Glossina brevipalpis</name>
    <dbReference type="NCBI Taxonomy" id="37001"/>
    <lineage>
        <taxon>Eukaryota</taxon>
        <taxon>Metazoa</taxon>
        <taxon>Ecdysozoa</taxon>
        <taxon>Arthropoda</taxon>
        <taxon>Hexapoda</taxon>
        <taxon>Insecta</taxon>
        <taxon>Pterygota</taxon>
        <taxon>Neoptera</taxon>
        <taxon>Endopterygota</taxon>
        <taxon>Diptera</taxon>
        <taxon>Brachycera</taxon>
        <taxon>Muscomorpha</taxon>
        <taxon>Hippoboscoidea</taxon>
        <taxon>Glossinidae</taxon>
        <taxon>Glossina</taxon>
    </lineage>
</organism>
<dbReference type="GO" id="GO:0046785">
    <property type="term" value="P:microtubule polymerization"/>
    <property type="evidence" value="ECO:0007669"/>
    <property type="project" value="InterPro"/>
</dbReference>
<feature type="domain" description="XMAP215/Dis1/CLASP TOG" evidence="3">
    <location>
        <begin position="25"/>
        <end position="89"/>
    </location>
</feature>
<dbReference type="PANTHER" id="PTHR12609">
    <property type="entry name" value="MICROTUBULE ASSOCIATED PROTEIN XMAP215"/>
    <property type="match status" value="1"/>
</dbReference>
<evidence type="ECO:0000256" key="1">
    <source>
        <dbReference type="ARBA" id="ARBA00004496"/>
    </source>
</evidence>
<dbReference type="GO" id="GO:0030951">
    <property type="term" value="P:establishment or maintenance of microtubule cytoskeleton polarity"/>
    <property type="evidence" value="ECO:0007669"/>
    <property type="project" value="InterPro"/>
</dbReference>
<evidence type="ECO:0000259" key="3">
    <source>
        <dbReference type="Pfam" id="PF21041"/>
    </source>
</evidence>
<dbReference type="VEuPathDB" id="VectorBase:GBRI032350"/>